<accession>A0A4U6X1W0</accession>
<keyword evidence="2" id="KW-1185">Reference proteome</keyword>
<dbReference type="Proteomes" id="UP000310108">
    <property type="component" value="Unassembled WGS sequence"/>
</dbReference>
<reference evidence="1 2" key="1">
    <citation type="journal article" date="2019" name="PLoS ONE">
        <title>Comparative genome analysis indicates high evolutionary potential of pathogenicity genes in Colletotrichum tanaceti.</title>
        <authorList>
            <person name="Lelwala R.V."/>
            <person name="Korhonen P.K."/>
            <person name="Young N.D."/>
            <person name="Scott J.B."/>
            <person name="Ades P.A."/>
            <person name="Gasser R.B."/>
            <person name="Taylor P.W.J."/>
        </authorList>
    </citation>
    <scope>NUCLEOTIDE SEQUENCE [LARGE SCALE GENOMIC DNA]</scope>
    <source>
        <strain evidence="1">BRIP57314</strain>
    </source>
</reference>
<protein>
    <submittedName>
        <fullName evidence="1">Uncharacterized protein</fullName>
    </submittedName>
</protein>
<comment type="caution">
    <text evidence="1">The sequence shown here is derived from an EMBL/GenBank/DDBJ whole genome shotgun (WGS) entry which is preliminary data.</text>
</comment>
<name>A0A4U6X1W0_9PEZI</name>
<evidence type="ECO:0000313" key="2">
    <source>
        <dbReference type="Proteomes" id="UP000310108"/>
    </source>
</evidence>
<dbReference type="EMBL" id="PJEX01000557">
    <property type="protein sequence ID" value="TKW49372.1"/>
    <property type="molecule type" value="Genomic_DNA"/>
</dbReference>
<evidence type="ECO:0000313" key="1">
    <source>
        <dbReference type="EMBL" id="TKW49372.1"/>
    </source>
</evidence>
<proteinExistence type="predicted"/>
<sequence>MLFVDYDVVAGKIAMNQDMGCSVKLGYPVFLCKPHLVMALIDRTTRKFFSLRSDDLAINL</sequence>
<gene>
    <name evidence="1" type="ORF">CTA1_4021</name>
</gene>
<organism evidence="1 2">
    <name type="scientific">Colletotrichum tanaceti</name>
    <dbReference type="NCBI Taxonomy" id="1306861"/>
    <lineage>
        <taxon>Eukaryota</taxon>
        <taxon>Fungi</taxon>
        <taxon>Dikarya</taxon>
        <taxon>Ascomycota</taxon>
        <taxon>Pezizomycotina</taxon>
        <taxon>Sordariomycetes</taxon>
        <taxon>Hypocreomycetidae</taxon>
        <taxon>Glomerellales</taxon>
        <taxon>Glomerellaceae</taxon>
        <taxon>Colletotrichum</taxon>
        <taxon>Colletotrichum destructivum species complex</taxon>
    </lineage>
</organism>
<dbReference type="AlphaFoldDB" id="A0A4U6X1W0"/>